<dbReference type="InterPro" id="IPR001764">
    <property type="entry name" value="Glyco_hydro_3_N"/>
</dbReference>
<dbReference type="Pfam" id="PF01915">
    <property type="entry name" value="Glyco_hydro_3_C"/>
    <property type="match status" value="1"/>
</dbReference>
<comment type="similarity">
    <text evidence="2">Belongs to the glycosyl hydrolase 3 family.</text>
</comment>
<dbReference type="InterPro" id="IPR036962">
    <property type="entry name" value="Glyco_hydro_3_N_sf"/>
</dbReference>
<evidence type="ECO:0000313" key="9">
    <source>
        <dbReference type="EMBL" id="RUP50551.1"/>
    </source>
</evidence>
<dbReference type="AlphaFoldDB" id="A0A433DI88"/>
<feature type="signal peptide" evidence="7">
    <location>
        <begin position="1"/>
        <end position="18"/>
    </location>
</feature>
<evidence type="ECO:0000256" key="2">
    <source>
        <dbReference type="ARBA" id="ARBA00005336"/>
    </source>
</evidence>
<proteinExistence type="inferred from homology"/>
<keyword evidence="5 9" id="KW-0378">Hydrolase</keyword>
<dbReference type="Proteomes" id="UP000268093">
    <property type="component" value="Unassembled WGS sequence"/>
</dbReference>
<dbReference type="GO" id="GO:0008422">
    <property type="term" value="F:beta-glucosidase activity"/>
    <property type="evidence" value="ECO:0007669"/>
    <property type="project" value="UniProtKB-EC"/>
</dbReference>
<keyword evidence="4 7" id="KW-0732">Signal</keyword>
<evidence type="ECO:0000256" key="4">
    <source>
        <dbReference type="ARBA" id="ARBA00022729"/>
    </source>
</evidence>
<dbReference type="OrthoDB" id="416222at2759"/>
<protein>
    <recommendedName>
        <fullName evidence="3">beta-glucosidase</fullName>
        <ecNumber evidence="3">3.2.1.21</ecNumber>
    </recommendedName>
</protein>
<dbReference type="InterPro" id="IPR002772">
    <property type="entry name" value="Glyco_hydro_3_C"/>
</dbReference>
<dbReference type="Gene3D" id="2.60.40.10">
    <property type="entry name" value="Immunoglobulins"/>
    <property type="match status" value="1"/>
</dbReference>
<gene>
    <name evidence="9" type="ORF">BC936DRAFT_138649</name>
</gene>
<keyword evidence="10" id="KW-1185">Reference proteome</keyword>
<organism evidence="9 10">
    <name type="scientific">Jimgerdemannia flammicorona</name>
    <dbReference type="NCBI Taxonomy" id="994334"/>
    <lineage>
        <taxon>Eukaryota</taxon>
        <taxon>Fungi</taxon>
        <taxon>Fungi incertae sedis</taxon>
        <taxon>Mucoromycota</taxon>
        <taxon>Mucoromycotina</taxon>
        <taxon>Endogonomycetes</taxon>
        <taxon>Endogonales</taxon>
        <taxon>Endogonaceae</taxon>
        <taxon>Jimgerdemannia</taxon>
    </lineage>
</organism>
<evidence type="ECO:0000259" key="8">
    <source>
        <dbReference type="SMART" id="SM01217"/>
    </source>
</evidence>
<dbReference type="PANTHER" id="PTHR30620">
    <property type="entry name" value="PERIPLASMIC BETA-GLUCOSIDASE-RELATED"/>
    <property type="match status" value="1"/>
</dbReference>
<dbReference type="Pfam" id="PF00933">
    <property type="entry name" value="Glyco_hydro_3"/>
    <property type="match status" value="1"/>
</dbReference>
<feature type="chain" id="PRO_5019274222" description="beta-glucosidase" evidence="7">
    <location>
        <begin position="19"/>
        <end position="786"/>
    </location>
</feature>
<dbReference type="GO" id="GO:0009251">
    <property type="term" value="P:glucan catabolic process"/>
    <property type="evidence" value="ECO:0007669"/>
    <property type="project" value="TreeGrafter"/>
</dbReference>
<evidence type="ECO:0000256" key="6">
    <source>
        <dbReference type="ARBA" id="ARBA00023295"/>
    </source>
</evidence>
<keyword evidence="6" id="KW-0326">Glycosidase</keyword>
<dbReference type="Gene3D" id="3.40.50.1700">
    <property type="entry name" value="Glycoside hydrolase family 3 C-terminal domain"/>
    <property type="match status" value="1"/>
</dbReference>
<name>A0A433DI88_9FUNG</name>
<evidence type="ECO:0000256" key="5">
    <source>
        <dbReference type="ARBA" id="ARBA00022801"/>
    </source>
</evidence>
<dbReference type="InterPro" id="IPR013783">
    <property type="entry name" value="Ig-like_fold"/>
</dbReference>
<comment type="caution">
    <text evidence="9">The sequence shown here is derived from an EMBL/GenBank/DDBJ whole genome shotgun (WGS) entry which is preliminary data.</text>
</comment>
<dbReference type="Pfam" id="PF14310">
    <property type="entry name" value="Fn3-like"/>
    <property type="match status" value="1"/>
</dbReference>
<evidence type="ECO:0000256" key="7">
    <source>
        <dbReference type="SAM" id="SignalP"/>
    </source>
</evidence>
<dbReference type="InterPro" id="IPR036881">
    <property type="entry name" value="Glyco_hydro_3_C_sf"/>
</dbReference>
<dbReference type="EMBL" id="RBNI01001350">
    <property type="protein sequence ID" value="RUP50551.1"/>
    <property type="molecule type" value="Genomic_DNA"/>
</dbReference>
<dbReference type="PRINTS" id="PR00133">
    <property type="entry name" value="GLHYDRLASE3"/>
</dbReference>
<evidence type="ECO:0000256" key="3">
    <source>
        <dbReference type="ARBA" id="ARBA00012744"/>
    </source>
</evidence>
<accession>A0A433DI88</accession>
<dbReference type="PANTHER" id="PTHR30620:SF16">
    <property type="entry name" value="LYSOSOMAL BETA GLUCOSIDASE"/>
    <property type="match status" value="1"/>
</dbReference>
<feature type="domain" description="Fibronectin type III-like" evidence="8">
    <location>
        <begin position="710"/>
        <end position="779"/>
    </location>
</feature>
<evidence type="ECO:0000313" key="10">
    <source>
        <dbReference type="Proteomes" id="UP000268093"/>
    </source>
</evidence>
<dbReference type="EC" id="3.2.1.21" evidence="3"/>
<dbReference type="SMART" id="SM01217">
    <property type="entry name" value="Fn3_like"/>
    <property type="match status" value="1"/>
</dbReference>
<dbReference type="InterPro" id="IPR026891">
    <property type="entry name" value="Fn3-like"/>
</dbReference>
<dbReference type="SUPFAM" id="SSF51445">
    <property type="entry name" value="(Trans)glycosidases"/>
    <property type="match status" value="1"/>
</dbReference>
<dbReference type="InterPro" id="IPR051915">
    <property type="entry name" value="Cellulose_Degrad_GH3"/>
</dbReference>
<reference evidence="9 10" key="1">
    <citation type="journal article" date="2018" name="New Phytol.">
        <title>Phylogenomics of Endogonaceae and evolution of mycorrhizas within Mucoromycota.</title>
        <authorList>
            <person name="Chang Y."/>
            <person name="Desiro A."/>
            <person name="Na H."/>
            <person name="Sandor L."/>
            <person name="Lipzen A."/>
            <person name="Clum A."/>
            <person name="Barry K."/>
            <person name="Grigoriev I.V."/>
            <person name="Martin F.M."/>
            <person name="Stajich J.E."/>
            <person name="Smith M.E."/>
            <person name="Bonito G."/>
            <person name="Spatafora J.W."/>
        </authorList>
    </citation>
    <scope>NUCLEOTIDE SEQUENCE [LARGE SCALE GENOMIC DNA]</scope>
    <source>
        <strain evidence="9 10">GMNB39</strain>
    </source>
</reference>
<dbReference type="Gene3D" id="3.20.20.300">
    <property type="entry name" value="Glycoside hydrolase, family 3, N-terminal domain"/>
    <property type="match status" value="1"/>
</dbReference>
<evidence type="ECO:0000256" key="1">
    <source>
        <dbReference type="ARBA" id="ARBA00000448"/>
    </source>
</evidence>
<dbReference type="InterPro" id="IPR017853">
    <property type="entry name" value="GH"/>
</dbReference>
<comment type="catalytic activity">
    <reaction evidence="1">
        <text>Hydrolysis of terminal, non-reducing beta-D-glucosyl residues with release of beta-D-glucose.</text>
        <dbReference type="EC" id="3.2.1.21"/>
    </reaction>
</comment>
<dbReference type="SUPFAM" id="SSF52279">
    <property type="entry name" value="Beta-D-glucan exohydrolase, C-terminal domain"/>
    <property type="match status" value="1"/>
</dbReference>
<sequence>MRISTAVLICALSTLAVAGPVEYHQSKFDTPTDKLDHDVQKLLDSLSLQEKIGQLSQLNINTISIDSWSMNGLNKTAVEYYAETWGIGSFLNQAQDNTTWLLDSKGYAKLVNEINEIYLNKTKHKIPIIYGLDSVRGAHYIKDATIFPAGIAQGATFNPSIVEEANKITAFESSTANVKWSFSPILDISFNKLWPRLYENFGEDPYLTSVLGAAAVIGLQGKFKTDDTKIAASLKHYIGYGGTRTGQDKDNAWVPINYLLDYQVPAYRAAIAAGAATVMTSYSAVNGQPVSSSKYLMDTLLRKELGFKGMVVSDWQEGYYIQQHHYAVKDLYNAVIAEINTGTDMSMTPTDTDFNVFLLKAVKEGKVSIDTINERVGRVLQLKKDFGVFKQPIVDLESKRFEQVGSAASAEVALNAVRESVTLLQNRFNVLPYKSPKKIAVVGPSSNDKGFQCGGWCRRWQGVDNKSGFLEGGAAGTVADLFVGKGHTLKEGIEIIFPNAEITFVEGTNIYGNETTDWAKAVAAAKSADFTIIGAGEHHYAERVGRIDNLDLPQGLINFINDVGKASKASALVLFEGRPRTLQDIPNNVDSILMAYLPGPYGGIPVAEIIAGKVNPSGRLPLTYPLAPNDNNHNYWRGHDQTYNQYAVDHNSYDGPDGVQNHVFAEFGDGLSYSTFNYSDISLSSKKLTKNRKITASVTVTNQGPYDGKHTVLLFTQQHWRSIEPEFKLLKGFEKIDLKVGQSKVVTFPIEADFFRFTTFDGKPALEGGDFTVLIQDKATNFTLIV</sequence>